<gene>
    <name evidence="4" type="ORF">BCR38DRAFT_136690</name>
</gene>
<dbReference type="Gene3D" id="2.40.50.40">
    <property type="match status" value="1"/>
</dbReference>
<evidence type="ECO:0000259" key="3">
    <source>
        <dbReference type="PROSITE" id="PS50013"/>
    </source>
</evidence>
<dbReference type="InterPro" id="IPR000953">
    <property type="entry name" value="Chromo/chromo_shadow_dom"/>
</dbReference>
<feature type="compositionally biased region" description="Polar residues" evidence="2">
    <location>
        <begin position="177"/>
        <end position="189"/>
    </location>
</feature>
<dbReference type="InterPro" id="IPR016197">
    <property type="entry name" value="Chromo-like_dom_sf"/>
</dbReference>
<dbReference type="Proteomes" id="UP000193689">
    <property type="component" value="Unassembled WGS sequence"/>
</dbReference>
<dbReference type="PROSITE" id="PS50013">
    <property type="entry name" value="CHROMO_2"/>
    <property type="match status" value="1"/>
</dbReference>
<dbReference type="SUPFAM" id="SSF54160">
    <property type="entry name" value="Chromo domain-like"/>
    <property type="match status" value="1"/>
</dbReference>
<evidence type="ECO:0000313" key="4">
    <source>
        <dbReference type="EMBL" id="ORY68691.1"/>
    </source>
</evidence>
<feature type="compositionally biased region" description="Acidic residues" evidence="2">
    <location>
        <begin position="126"/>
        <end position="143"/>
    </location>
</feature>
<dbReference type="InParanoid" id="A0A1Y2EAV2"/>
<feature type="compositionally biased region" description="Low complexity" evidence="2">
    <location>
        <begin position="1"/>
        <end position="17"/>
    </location>
</feature>
<feature type="domain" description="Chromo" evidence="3">
    <location>
        <begin position="282"/>
        <end position="341"/>
    </location>
</feature>
<protein>
    <recommendedName>
        <fullName evidence="3">Chromo domain-containing protein</fullName>
    </recommendedName>
</protein>
<reference evidence="4 5" key="1">
    <citation type="submission" date="2016-07" db="EMBL/GenBank/DDBJ databases">
        <title>Pervasive Adenine N6-methylation of Active Genes in Fungi.</title>
        <authorList>
            <consortium name="DOE Joint Genome Institute"/>
            <person name="Mondo S.J."/>
            <person name="Dannebaum R.O."/>
            <person name="Kuo R.C."/>
            <person name="Labutti K."/>
            <person name="Haridas S."/>
            <person name="Kuo A."/>
            <person name="Salamov A."/>
            <person name="Ahrendt S.R."/>
            <person name="Lipzen A."/>
            <person name="Sullivan W."/>
            <person name="Andreopoulos W.B."/>
            <person name="Clum A."/>
            <person name="Lindquist E."/>
            <person name="Daum C."/>
            <person name="Ramamoorthy G.K."/>
            <person name="Gryganskyi A."/>
            <person name="Culley D."/>
            <person name="Magnuson J.K."/>
            <person name="James T.Y."/>
            <person name="O'Malley M.A."/>
            <person name="Stajich J.E."/>
            <person name="Spatafora J.W."/>
            <person name="Visel A."/>
            <person name="Grigoriev I.V."/>
        </authorList>
    </citation>
    <scope>NUCLEOTIDE SEQUENCE [LARGE SCALE GENOMIC DNA]</scope>
    <source>
        <strain evidence="4 5">CBS 129021</strain>
    </source>
</reference>
<evidence type="ECO:0000313" key="5">
    <source>
        <dbReference type="Proteomes" id="UP000193689"/>
    </source>
</evidence>
<dbReference type="EMBL" id="MCFJ01000003">
    <property type="protein sequence ID" value="ORY68691.1"/>
    <property type="molecule type" value="Genomic_DNA"/>
</dbReference>
<accession>A0A1Y2EAV2</accession>
<organism evidence="4 5">
    <name type="scientific">Pseudomassariella vexata</name>
    <dbReference type="NCBI Taxonomy" id="1141098"/>
    <lineage>
        <taxon>Eukaryota</taxon>
        <taxon>Fungi</taxon>
        <taxon>Dikarya</taxon>
        <taxon>Ascomycota</taxon>
        <taxon>Pezizomycotina</taxon>
        <taxon>Sordariomycetes</taxon>
        <taxon>Xylariomycetidae</taxon>
        <taxon>Amphisphaeriales</taxon>
        <taxon>Pseudomassariaceae</taxon>
        <taxon>Pseudomassariella</taxon>
    </lineage>
</organism>
<dbReference type="GeneID" id="63769812"/>
<feature type="region of interest" description="Disordered" evidence="2">
    <location>
        <begin position="1"/>
        <end position="204"/>
    </location>
</feature>
<comment type="subunit">
    <text evidence="1">Component of the NuA4 histone acetyltransferase complex.</text>
</comment>
<sequence length="361" mass="40346">MSPISQSPQPEQHQPSQDLLRRTGSPSCEARQEPTSNATHYVPVKGTSHASSPTVQFPSLPGSRSLSTLSPAPPYETNDPQRISRCELVNGADNGRQESPKAQRKLRPRIAALDRDRHPSKSSIASDDEGADEFEDTDDNDDDYTARPQRKRRKNPSSSQVSKQRHSRLSGIGRSSRPYSISTPPSSQIDSDKEGTAGAPTAAFEEWPLQDAVLKRVTEGRQMTFQLQFTWGSCRSQGLHADARRSLGDQPPTRTEVSMKRGILSIAGPEAGDSMQDGDEEYIVEQIRDHRFTEPGNQGLQLHVKWRNTRKLTWEPVELMEDTKAYDTYLKHNNISRPSNGRKRGRPRKSVVDNPRLGISF</sequence>
<feature type="compositionally biased region" description="Polar residues" evidence="2">
    <location>
        <begin position="48"/>
        <end position="70"/>
    </location>
</feature>
<dbReference type="GO" id="GO:0006338">
    <property type="term" value="P:chromatin remodeling"/>
    <property type="evidence" value="ECO:0007669"/>
    <property type="project" value="UniProtKB-ARBA"/>
</dbReference>
<dbReference type="SMART" id="SM00298">
    <property type="entry name" value="CHROMO"/>
    <property type="match status" value="1"/>
</dbReference>
<feature type="region of interest" description="Disordered" evidence="2">
    <location>
        <begin position="331"/>
        <end position="361"/>
    </location>
</feature>
<comment type="caution">
    <text evidence="4">The sequence shown here is derived from an EMBL/GenBank/DDBJ whole genome shotgun (WGS) entry which is preliminary data.</text>
</comment>
<evidence type="ECO:0000256" key="2">
    <source>
        <dbReference type="SAM" id="MobiDB-lite"/>
    </source>
</evidence>
<dbReference type="OrthoDB" id="5095449at2759"/>
<dbReference type="AlphaFoldDB" id="A0A1Y2EAV2"/>
<name>A0A1Y2EAV2_9PEZI</name>
<dbReference type="RefSeq" id="XP_040718978.1">
    <property type="nucleotide sequence ID" value="XM_040853600.1"/>
</dbReference>
<evidence type="ECO:0000256" key="1">
    <source>
        <dbReference type="ARBA" id="ARBA00011353"/>
    </source>
</evidence>
<keyword evidence="5" id="KW-1185">Reference proteome</keyword>
<feature type="compositionally biased region" description="Basic residues" evidence="2">
    <location>
        <begin position="340"/>
        <end position="349"/>
    </location>
</feature>
<proteinExistence type="predicted"/>